<dbReference type="InterPro" id="IPR050613">
    <property type="entry name" value="Sec_Metabolite_Reg"/>
</dbReference>
<reference evidence="10" key="1">
    <citation type="journal article" date="2016" name="Genome Announc.">
        <title>Draft genome sequences of fungus Aspergillus calidoustus.</title>
        <authorList>
            <person name="Horn F."/>
            <person name="Linde J."/>
            <person name="Mattern D.J."/>
            <person name="Walther G."/>
            <person name="Guthke R."/>
            <person name="Scherlach K."/>
            <person name="Martin K."/>
            <person name="Brakhage A.A."/>
            <person name="Petzke L."/>
            <person name="Valiante V."/>
        </authorList>
    </citation>
    <scope>NUCLEOTIDE SEQUENCE [LARGE SCALE GENOMIC DNA]</scope>
    <source>
        <strain evidence="10">SF006504</strain>
    </source>
</reference>
<sequence>MSAELLAKQRRRRDKPQLSCNPCRKRKVRCDRSIPCQTCVSRGEHDICVYGPHPPAVSRIHQSDHDYKHPRRDRLVIHEDVVPIPDPHLNEVSAEQNPAIAGAADLVGGENWPDIENISAGIGSPKAQVDRLVSKYFNSLDLAVWVSHPPTFQDQYDRFWEDQTSAMPNWLSILFSIMCLATDLMLHSGQPLPLTDSTGQQSVITFRKCSAQCLLLSNYTRPTTHTVDALLLYFYTELLHLHDTDFGLHLVLTMMIRVAMKMNYHRDSSHGPEISIFTGEMRRRVWALLVQLDILVSLQVGLPRIIDERDCDTKAPRNIPAEELHPDMTTLPASRSESGSAPGSYMRARSSLISVLGQIHDQLTSVHPLDYKTVVQLDEMLNAQHKALPQGLQVHKSPRVTDSSAAVMRSLSLDLLFQKSRCVLHQRYMTPQNRLSLETCIDAAPAIIRHQSYVYRETQSGVLLSGHLWKITYLATYDFLLGSMLLCFGLQAGVNVTGDRSYDGRQEAMRSALQESYSIWTAWYGELKGSEQVLETVKRMLDRVKGGDKSSPGDDIQNHSLTTASGSELLGLGTAPGDVYFPFTSAPEASQTAGLQPPAYSLHDSPEDRLPASPAGPIDPMDGFDWAAWDNHLQENGVYSQLSARDMVF</sequence>
<dbReference type="InterPro" id="IPR036864">
    <property type="entry name" value="Zn2-C6_fun-type_DNA-bd_sf"/>
</dbReference>
<dbReference type="SMART" id="SM00066">
    <property type="entry name" value="GAL4"/>
    <property type="match status" value="1"/>
</dbReference>
<keyword evidence="6" id="KW-0539">Nucleus</keyword>
<dbReference type="PANTHER" id="PTHR31001:SF49">
    <property type="entry name" value="ZN(II)2CYS6 TRANSCRIPTION FACTOR (EUROFUNG)"/>
    <property type="match status" value="1"/>
</dbReference>
<feature type="domain" description="Zn(2)-C6 fungal-type" evidence="8">
    <location>
        <begin position="19"/>
        <end position="50"/>
    </location>
</feature>
<dbReference type="Gene3D" id="4.10.240.10">
    <property type="entry name" value="Zn(2)-C6 fungal-type DNA-binding domain"/>
    <property type="match status" value="1"/>
</dbReference>
<feature type="compositionally biased region" description="Basic and acidic residues" evidence="7">
    <location>
        <begin position="316"/>
        <end position="326"/>
    </location>
</feature>
<dbReference type="GO" id="GO:0000981">
    <property type="term" value="F:DNA-binding transcription factor activity, RNA polymerase II-specific"/>
    <property type="evidence" value="ECO:0007669"/>
    <property type="project" value="InterPro"/>
</dbReference>
<feature type="compositionally biased region" description="Polar residues" evidence="7">
    <location>
        <begin position="331"/>
        <end position="341"/>
    </location>
</feature>
<dbReference type="PROSITE" id="PS50048">
    <property type="entry name" value="ZN2_CY6_FUNGAL_2"/>
    <property type="match status" value="1"/>
</dbReference>
<keyword evidence="5" id="KW-0804">Transcription</keyword>
<dbReference type="PROSITE" id="PS00463">
    <property type="entry name" value="ZN2_CY6_FUNGAL_1"/>
    <property type="match status" value="1"/>
</dbReference>
<comment type="subcellular location">
    <subcellularLocation>
        <location evidence="1">Nucleus</location>
    </subcellularLocation>
</comment>
<dbReference type="InterPro" id="IPR001138">
    <property type="entry name" value="Zn2Cys6_DnaBD"/>
</dbReference>
<dbReference type="InterPro" id="IPR007219">
    <property type="entry name" value="XnlR_reg_dom"/>
</dbReference>
<keyword evidence="2" id="KW-0479">Metal-binding</keyword>
<evidence type="ECO:0000256" key="6">
    <source>
        <dbReference type="ARBA" id="ARBA00023242"/>
    </source>
</evidence>
<dbReference type="AlphaFoldDB" id="A0A0U5GM20"/>
<evidence type="ECO:0000259" key="8">
    <source>
        <dbReference type="PROSITE" id="PS50048"/>
    </source>
</evidence>
<organism evidence="9 10">
    <name type="scientific">Aspergillus calidoustus</name>
    <dbReference type="NCBI Taxonomy" id="454130"/>
    <lineage>
        <taxon>Eukaryota</taxon>
        <taxon>Fungi</taxon>
        <taxon>Dikarya</taxon>
        <taxon>Ascomycota</taxon>
        <taxon>Pezizomycotina</taxon>
        <taxon>Eurotiomycetes</taxon>
        <taxon>Eurotiomycetidae</taxon>
        <taxon>Eurotiales</taxon>
        <taxon>Aspergillaceae</taxon>
        <taxon>Aspergillus</taxon>
        <taxon>Aspergillus subgen. Nidulantes</taxon>
    </lineage>
</organism>
<dbReference type="GO" id="GO:0005634">
    <property type="term" value="C:nucleus"/>
    <property type="evidence" value="ECO:0007669"/>
    <property type="project" value="UniProtKB-SubCell"/>
</dbReference>
<dbReference type="SUPFAM" id="SSF57701">
    <property type="entry name" value="Zn2/Cys6 DNA-binding domain"/>
    <property type="match status" value="1"/>
</dbReference>
<dbReference type="OrthoDB" id="4934715at2759"/>
<evidence type="ECO:0000256" key="7">
    <source>
        <dbReference type="SAM" id="MobiDB-lite"/>
    </source>
</evidence>
<evidence type="ECO:0000256" key="5">
    <source>
        <dbReference type="ARBA" id="ARBA00023163"/>
    </source>
</evidence>
<evidence type="ECO:0000313" key="10">
    <source>
        <dbReference type="Proteomes" id="UP000054771"/>
    </source>
</evidence>
<evidence type="ECO:0000313" key="9">
    <source>
        <dbReference type="EMBL" id="CEL01780.1"/>
    </source>
</evidence>
<dbReference type="SMART" id="SM00906">
    <property type="entry name" value="Fungal_trans"/>
    <property type="match status" value="1"/>
</dbReference>
<keyword evidence="4" id="KW-0238">DNA-binding</keyword>
<proteinExistence type="predicted"/>
<dbReference type="GO" id="GO:0008270">
    <property type="term" value="F:zinc ion binding"/>
    <property type="evidence" value="ECO:0007669"/>
    <property type="project" value="InterPro"/>
</dbReference>
<dbReference type="Pfam" id="PF04082">
    <property type="entry name" value="Fungal_trans"/>
    <property type="match status" value="1"/>
</dbReference>
<gene>
    <name evidence="9" type="ORF">ASPCAL01358</name>
</gene>
<dbReference type="CDD" id="cd00067">
    <property type="entry name" value="GAL4"/>
    <property type="match status" value="1"/>
</dbReference>
<evidence type="ECO:0000256" key="3">
    <source>
        <dbReference type="ARBA" id="ARBA00023015"/>
    </source>
</evidence>
<accession>A0A0U5GM20</accession>
<name>A0A0U5GM20_ASPCI</name>
<feature type="region of interest" description="Disordered" evidence="7">
    <location>
        <begin position="589"/>
        <end position="617"/>
    </location>
</feature>
<dbReference type="GO" id="GO:0003677">
    <property type="term" value="F:DNA binding"/>
    <property type="evidence" value="ECO:0007669"/>
    <property type="project" value="UniProtKB-KW"/>
</dbReference>
<dbReference type="STRING" id="454130.A0A0U5GM20"/>
<evidence type="ECO:0000256" key="1">
    <source>
        <dbReference type="ARBA" id="ARBA00004123"/>
    </source>
</evidence>
<protein>
    <recommendedName>
        <fullName evidence="8">Zn(2)-C6 fungal-type domain-containing protein</fullName>
    </recommendedName>
</protein>
<evidence type="ECO:0000256" key="4">
    <source>
        <dbReference type="ARBA" id="ARBA00023125"/>
    </source>
</evidence>
<dbReference type="GO" id="GO:0006351">
    <property type="term" value="P:DNA-templated transcription"/>
    <property type="evidence" value="ECO:0007669"/>
    <property type="project" value="InterPro"/>
</dbReference>
<keyword evidence="3" id="KW-0805">Transcription regulation</keyword>
<evidence type="ECO:0000256" key="2">
    <source>
        <dbReference type="ARBA" id="ARBA00022723"/>
    </source>
</evidence>
<dbReference type="Pfam" id="PF00172">
    <property type="entry name" value="Zn_clus"/>
    <property type="match status" value="1"/>
</dbReference>
<dbReference type="EMBL" id="CDMC01000001">
    <property type="protein sequence ID" value="CEL01780.1"/>
    <property type="molecule type" value="Genomic_DNA"/>
</dbReference>
<dbReference type="PANTHER" id="PTHR31001">
    <property type="entry name" value="UNCHARACTERIZED TRANSCRIPTIONAL REGULATORY PROTEIN"/>
    <property type="match status" value="1"/>
</dbReference>
<dbReference type="OMA" id="SPFECEM"/>
<dbReference type="Proteomes" id="UP000054771">
    <property type="component" value="Unassembled WGS sequence"/>
</dbReference>
<dbReference type="CDD" id="cd12148">
    <property type="entry name" value="fungal_TF_MHR"/>
    <property type="match status" value="1"/>
</dbReference>
<keyword evidence="10" id="KW-1185">Reference proteome</keyword>
<feature type="region of interest" description="Disordered" evidence="7">
    <location>
        <begin position="316"/>
        <end position="343"/>
    </location>
</feature>